<dbReference type="InterPro" id="IPR002871">
    <property type="entry name" value="NIF_FeS_clus_asmbl_NifU_N"/>
</dbReference>
<dbReference type="OrthoDB" id="9804157at2"/>
<dbReference type="KEGG" id="bana:BARAN1_1273"/>
<dbReference type="Gene3D" id="3.90.1010.10">
    <property type="match status" value="1"/>
</dbReference>
<dbReference type="AlphaFoldDB" id="A0A2X3MME1"/>
<dbReference type="Proteomes" id="UP000249818">
    <property type="component" value="Chromosome BARAN1"/>
</dbReference>
<dbReference type="EMBL" id="LS483254">
    <property type="protein sequence ID" value="SQD93295.1"/>
    <property type="molecule type" value="Genomic_DNA"/>
</dbReference>
<dbReference type="RefSeq" id="WP_122031678.1">
    <property type="nucleotide sequence ID" value="NZ_LS483254.1"/>
</dbReference>
<sequence>MTGYEEVILDHWRHPRHKGRLPDATGSAIEANPLCGDVVRLEIRVEGGTIADARFSGEGCAISQAAASLLTELIVGKPVAEVERMQDEDLLSALGGVVRTRLSCALLPLRALRKALAAGGQGQRTGPPDEV</sequence>
<dbReference type="GO" id="GO:0051536">
    <property type="term" value="F:iron-sulfur cluster binding"/>
    <property type="evidence" value="ECO:0007669"/>
    <property type="project" value="InterPro"/>
</dbReference>
<evidence type="ECO:0000313" key="3">
    <source>
        <dbReference type="Proteomes" id="UP000249818"/>
    </source>
</evidence>
<dbReference type="GO" id="GO:0016226">
    <property type="term" value="P:iron-sulfur cluster assembly"/>
    <property type="evidence" value="ECO:0007669"/>
    <property type="project" value="InterPro"/>
</dbReference>
<reference evidence="3" key="1">
    <citation type="submission" date="2018-05" db="EMBL/GenBank/DDBJ databases">
        <authorList>
            <person name="Hao L."/>
        </authorList>
    </citation>
    <scope>NUCLEOTIDE SEQUENCE [LARGE SCALE GENOMIC DNA]</scope>
</reference>
<proteinExistence type="predicted"/>
<feature type="domain" description="NIF system FeS cluster assembly NifU N-terminal" evidence="1">
    <location>
        <begin position="4"/>
        <end position="117"/>
    </location>
</feature>
<dbReference type="NCBIfam" id="TIGR01994">
    <property type="entry name" value="SUF_scaf_2"/>
    <property type="match status" value="1"/>
</dbReference>
<evidence type="ECO:0000259" key="1">
    <source>
        <dbReference type="Pfam" id="PF01592"/>
    </source>
</evidence>
<dbReference type="Pfam" id="PF01592">
    <property type="entry name" value="NifU_N"/>
    <property type="match status" value="1"/>
</dbReference>
<dbReference type="CDD" id="cd06664">
    <property type="entry name" value="IscU_like"/>
    <property type="match status" value="1"/>
</dbReference>
<evidence type="ECO:0000313" key="2">
    <source>
        <dbReference type="EMBL" id="SQD93295.1"/>
    </source>
</evidence>
<organism evidence="2 3">
    <name type="scientific">Candidatus Bipolaricaulis anaerobius</name>
    <dbReference type="NCBI Taxonomy" id="2026885"/>
    <lineage>
        <taxon>Bacteria</taxon>
        <taxon>Candidatus Bipolaricaulota</taxon>
        <taxon>Candidatus Bipolaricaulia</taxon>
        <taxon>Candidatus Bipolaricaulales</taxon>
        <taxon>Candidatus Bipolaricaulaceae</taxon>
        <taxon>Candidatus Bipolaricaulis</taxon>
    </lineage>
</organism>
<dbReference type="SUPFAM" id="SSF82649">
    <property type="entry name" value="SufE/NifU"/>
    <property type="match status" value="1"/>
</dbReference>
<keyword evidence="3" id="KW-1185">Reference proteome</keyword>
<gene>
    <name evidence="2" type="primary">nifU</name>
    <name evidence="2" type="ORF">BARAN1_1273</name>
</gene>
<accession>A0A2X3MME1</accession>
<name>A0A2X3MME1_9BACT</name>
<dbReference type="PANTHER" id="PTHR10093">
    <property type="entry name" value="IRON-SULFUR CLUSTER ASSEMBLY ENZYME NIFU HOMOLOG"/>
    <property type="match status" value="1"/>
</dbReference>
<dbReference type="GO" id="GO:0005506">
    <property type="term" value="F:iron ion binding"/>
    <property type="evidence" value="ECO:0007669"/>
    <property type="project" value="InterPro"/>
</dbReference>
<protein>
    <submittedName>
        <fullName evidence="2">SUF system FeS assembly protein, NifU family</fullName>
    </submittedName>
</protein>